<evidence type="ECO:0000259" key="1">
    <source>
        <dbReference type="Pfam" id="PF14231"/>
    </source>
</evidence>
<accession>A0A418WCP5</accession>
<dbReference type="Pfam" id="PF14232">
    <property type="entry name" value="DUF4334"/>
    <property type="match status" value="1"/>
</dbReference>
<organism evidence="3 4">
    <name type="scientific">Oleomonas cavernae</name>
    <dbReference type="NCBI Taxonomy" id="2320859"/>
    <lineage>
        <taxon>Bacteria</taxon>
        <taxon>Pseudomonadati</taxon>
        <taxon>Pseudomonadota</taxon>
        <taxon>Alphaproteobacteria</taxon>
        <taxon>Acetobacterales</taxon>
        <taxon>Acetobacteraceae</taxon>
        <taxon>Oleomonas</taxon>
    </lineage>
</organism>
<dbReference type="Pfam" id="PF14231">
    <property type="entry name" value="GXWXG"/>
    <property type="match status" value="1"/>
</dbReference>
<feature type="domain" description="GXWXG" evidence="1">
    <location>
        <begin position="25"/>
        <end position="83"/>
    </location>
</feature>
<sequence length="148" mass="16552">MTNATALFEAILASDQPPDAQALDALFDRLEPVEAAFMLGDWEGGTFNTGHEAEAQLLAINWAGKAFHDAEHVDPIVCRDPDGKRFANKILGSARLRAMHYRGSVTATMIYDDHPIFDHFRKVSDKLVVGAMDRKGENRTGYFFLRRL</sequence>
<dbReference type="AlphaFoldDB" id="A0A418WCP5"/>
<dbReference type="Gene3D" id="2.40.128.580">
    <property type="entry name" value="GXWXG domain"/>
    <property type="match status" value="1"/>
</dbReference>
<dbReference type="Proteomes" id="UP000284605">
    <property type="component" value="Unassembled WGS sequence"/>
</dbReference>
<evidence type="ECO:0000259" key="2">
    <source>
        <dbReference type="Pfam" id="PF14232"/>
    </source>
</evidence>
<reference evidence="3 4" key="1">
    <citation type="submission" date="2018-09" db="EMBL/GenBank/DDBJ databases">
        <authorList>
            <person name="Zhu H."/>
        </authorList>
    </citation>
    <scope>NUCLEOTIDE SEQUENCE [LARGE SCALE GENOMIC DNA]</scope>
    <source>
        <strain evidence="3 4">K1W22B-8</strain>
    </source>
</reference>
<dbReference type="OrthoDB" id="8905397at2"/>
<keyword evidence="4" id="KW-1185">Reference proteome</keyword>
<protein>
    <submittedName>
        <fullName evidence="3">DUF4334 domain-containing protein</fullName>
    </submittedName>
</protein>
<proteinExistence type="predicted"/>
<dbReference type="RefSeq" id="WP_119778397.1">
    <property type="nucleotide sequence ID" value="NZ_QYUK01000011.1"/>
</dbReference>
<feature type="domain" description="DUF4334" evidence="2">
    <location>
        <begin position="92"/>
        <end position="147"/>
    </location>
</feature>
<dbReference type="InterPro" id="IPR025951">
    <property type="entry name" value="GXWXG_dom"/>
</dbReference>
<gene>
    <name evidence="3" type="ORF">D3874_12605</name>
</gene>
<name>A0A418WCP5_9PROT</name>
<evidence type="ECO:0000313" key="4">
    <source>
        <dbReference type="Proteomes" id="UP000284605"/>
    </source>
</evidence>
<comment type="caution">
    <text evidence="3">The sequence shown here is derived from an EMBL/GenBank/DDBJ whole genome shotgun (WGS) entry which is preliminary data.</text>
</comment>
<dbReference type="InterPro" id="IPR025568">
    <property type="entry name" value="DUF4334"/>
</dbReference>
<dbReference type="EMBL" id="QYUK01000011">
    <property type="protein sequence ID" value="RJF87760.1"/>
    <property type="molecule type" value="Genomic_DNA"/>
</dbReference>
<evidence type="ECO:0000313" key="3">
    <source>
        <dbReference type="EMBL" id="RJF87760.1"/>
    </source>
</evidence>